<reference evidence="2" key="1">
    <citation type="submission" date="2017-03" db="EMBL/GenBank/DDBJ databases">
        <title>Genomes of endolithic fungi from Antarctica.</title>
        <authorList>
            <person name="Coleine C."/>
            <person name="Masonjones S."/>
            <person name="Stajich J.E."/>
        </authorList>
    </citation>
    <scope>NUCLEOTIDE SEQUENCE [LARGE SCALE GENOMIC DNA]</scope>
    <source>
        <strain evidence="2">CCFEE 5527</strain>
    </source>
</reference>
<keyword evidence="2" id="KW-1185">Reference proteome</keyword>
<dbReference type="OrthoDB" id="2157530at2759"/>
<dbReference type="STRING" id="1507870.A0A1V8SFE0"/>
<dbReference type="Proteomes" id="UP000192596">
    <property type="component" value="Unassembled WGS sequence"/>
</dbReference>
<sequence length="136" mass="14849">MEEIIESLARTIIAGSGGTQSSGTKKATPEHVKGVAAWFKAVLDHDLAAHERASLSHLVNRRLFKTRDGKLGLGPQAMRPGDSITALRGSDLPVILRPYEQEFRFIGFSYVNGLMYGETVPALQAAGVEERVFIVR</sequence>
<dbReference type="EMBL" id="NAJO01000050">
    <property type="protein sequence ID" value="OQN97874.1"/>
    <property type="molecule type" value="Genomic_DNA"/>
</dbReference>
<dbReference type="Pfam" id="PF26639">
    <property type="entry name" value="Het-6_barrel"/>
    <property type="match status" value="1"/>
</dbReference>
<organism evidence="1 2">
    <name type="scientific">Cryoendolithus antarcticus</name>
    <dbReference type="NCBI Taxonomy" id="1507870"/>
    <lineage>
        <taxon>Eukaryota</taxon>
        <taxon>Fungi</taxon>
        <taxon>Dikarya</taxon>
        <taxon>Ascomycota</taxon>
        <taxon>Pezizomycotina</taxon>
        <taxon>Dothideomycetes</taxon>
        <taxon>Dothideomycetidae</taxon>
        <taxon>Cladosporiales</taxon>
        <taxon>Cladosporiaceae</taxon>
        <taxon>Cryoendolithus</taxon>
    </lineage>
</organism>
<dbReference type="InterPro" id="IPR052895">
    <property type="entry name" value="HetReg/Transcr_Mod"/>
</dbReference>
<dbReference type="AlphaFoldDB" id="A0A1V8SFE0"/>
<dbReference type="InParanoid" id="A0A1V8SFE0"/>
<accession>A0A1V8SFE0</accession>
<name>A0A1V8SFE0_9PEZI</name>
<dbReference type="PANTHER" id="PTHR24148:SF64">
    <property type="entry name" value="HETEROKARYON INCOMPATIBILITY DOMAIN-CONTAINING PROTEIN"/>
    <property type="match status" value="1"/>
</dbReference>
<comment type="caution">
    <text evidence="1">The sequence shown here is derived from an EMBL/GenBank/DDBJ whole genome shotgun (WGS) entry which is preliminary data.</text>
</comment>
<dbReference type="PANTHER" id="PTHR24148">
    <property type="entry name" value="ANKYRIN REPEAT DOMAIN-CONTAINING PROTEIN 39 HOMOLOG-RELATED"/>
    <property type="match status" value="1"/>
</dbReference>
<gene>
    <name evidence="1" type="ORF">B0A48_16185</name>
</gene>
<protein>
    <submittedName>
        <fullName evidence="1">Uncharacterized protein</fullName>
    </submittedName>
</protein>
<evidence type="ECO:0000313" key="2">
    <source>
        <dbReference type="Proteomes" id="UP000192596"/>
    </source>
</evidence>
<evidence type="ECO:0000313" key="1">
    <source>
        <dbReference type="EMBL" id="OQN97874.1"/>
    </source>
</evidence>
<proteinExistence type="predicted"/>